<dbReference type="InterPro" id="IPR006202">
    <property type="entry name" value="Neur_chan_lig-bd"/>
</dbReference>
<feature type="transmembrane region" description="Helical" evidence="5">
    <location>
        <begin position="307"/>
        <end position="333"/>
    </location>
</feature>
<evidence type="ECO:0000256" key="2">
    <source>
        <dbReference type="ARBA" id="ARBA00022692"/>
    </source>
</evidence>
<feature type="domain" description="Neurotransmitter-gated ion-channel transmembrane" evidence="7">
    <location>
        <begin position="253"/>
        <end position="336"/>
    </location>
</feature>
<dbReference type="SUPFAM" id="SSF63712">
    <property type="entry name" value="Nicotinic receptor ligand binding domain-like"/>
    <property type="match status" value="1"/>
</dbReference>
<evidence type="ECO:0000256" key="3">
    <source>
        <dbReference type="ARBA" id="ARBA00022989"/>
    </source>
</evidence>
<evidence type="ECO:0000313" key="9">
    <source>
        <dbReference type="WBParaSite" id="PTRK_0001673900.1"/>
    </source>
</evidence>
<dbReference type="Gene3D" id="2.70.170.10">
    <property type="entry name" value="Neurotransmitter-gated ion-channel ligand-binding domain"/>
    <property type="match status" value="1"/>
</dbReference>
<dbReference type="Proteomes" id="UP000038045">
    <property type="component" value="Unplaced"/>
</dbReference>
<dbReference type="AlphaFoldDB" id="A0A0N5A4V5"/>
<dbReference type="STRING" id="131310.A0A0N5A4V5"/>
<feature type="transmembrane region" description="Helical" evidence="5">
    <location>
        <begin position="384"/>
        <end position="403"/>
    </location>
</feature>
<dbReference type="InterPro" id="IPR006201">
    <property type="entry name" value="Neur_channel"/>
</dbReference>
<dbReference type="Pfam" id="PF02931">
    <property type="entry name" value="Neur_chan_LBD"/>
    <property type="match status" value="1"/>
</dbReference>
<dbReference type="GO" id="GO:0016020">
    <property type="term" value="C:membrane"/>
    <property type="evidence" value="ECO:0007669"/>
    <property type="project" value="UniProtKB-SubCell"/>
</dbReference>
<keyword evidence="4 5" id="KW-0472">Membrane</keyword>
<dbReference type="Pfam" id="PF02932">
    <property type="entry name" value="Neur_chan_memb"/>
    <property type="match status" value="1"/>
</dbReference>
<keyword evidence="8" id="KW-1185">Reference proteome</keyword>
<dbReference type="PANTHER" id="PTHR18945">
    <property type="entry name" value="NEUROTRANSMITTER GATED ION CHANNEL"/>
    <property type="match status" value="1"/>
</dbReference>
<evidence type="ECO:0000256" key="5">
    <source>
        <dbReference type="SAM" id="Phobius"/>
    </source>
</evidence>
<sequence>MLLFLPFTNGRRLRNNGKARSLNGNDQTITTVIPQSFVEVDKNTINENSSNNEDELFTEPPWTDKQIVEEILKRYRFPESSSNISVAVFITVDKILPSPPDVCSMQIKIKQKWMENRLSYRNFRDSIHPIKFRSLNYIWSPSLNIDNAISMVGLGKEDIKVYSNGMLEYEQRYQIIVDTYSLLNNYPFDVKNCSIHFSNEDTRASWSYLSNADVGASNKMMAGWQAISWSRGHHSLLITLKRNVQNLMFSYFLPTMLLSIVGVMPLFFSPLSKFNRVVFGGIIFLTTFLLTLFHFQEIPKTSYLKAIEIWALFTNIFTFASLTESIFITNCAFQRTIRPPSLKASRSNYYEDNNDERARWINETPYYAQLSENKPRSIVTLLDCLLRFILVISLISFIMYFLLRFCIPYWDCK</sequence>
<evidence type="ECO:0000259" key="6">
    <source>
        <dbReference type="Pfam" id="PF02931"/>
    </source>
</evidence>
<dbReference type="InterPro" id="IPR036734">
    <property type="entry name" value="Neur_chan_lig-bd_sf"/>
</dbReference>
<dbReference type="GO" id="GO:0005230">
    <property type="term" value="F:extracellular ligand-gated monoatomic ion channel activity"/>
    <property type="evidence" value="ECO:0007669"/>
    <property type="project" value="InterPro"/>
</dbReference>
<keyword evidence="2 5" id="KW-0812">Transmembrane</keyword>
<evidence type="ECO:0000313" key="8">
    <source>
        <dbReference type="Proteomes" id="UP000038045"/>
    </source>
</evidence>
<evidence type="ECO:0000259" key="7">
    <source>
        <dbReference type="Pfam" id="PF02932"/>
    </source>
</evidence>
<accession>A0A0N5A4V5</accession>
<dbReference type="GO" id="GO:0004888">
    <property type="term" value="F:transmembrane signaling receptor activity"/>
    <property type="evidence" value="ECO:0007669"/>
    <property type="project" value="InterPro"/>
</dbReference>
<proteinExistence type="predicted"/>
<organism evidence="8 9">
    <name type="scientific">Parastrongyloides trichosuri</name>
    <name type="common">Possum-specific nematode worm</name>
    <dbReference type="NCBI Taxonomy" id="131310"/>
    <lineage>
        <taxon>Eukaryota</taxon>
        <taxon>Metazoa</taxon>
        <taxon>Ecdysozoa</taxon>
        <taxon>Nematoda</taxon>
        <taxon>Chromadorea</taxon>
        <taxon>Rhabditida</taxon>
        <taxon>Tylenchina</taxon>
        <taxon>Panagrolaimomorpha</taxon>
        <taxon>Strongyloidoidea</taxon>
        <taxon>Strongyloididae</taxon>
        <taxon>Parastrongyloides</taxon>
    </lineage>
</organism>
<reference evidence="9" key="1">
    <citation type="submission" date="2017-02" db="UniProtKB">
        <authorList>
            <consortium name="WormBaseParasite"/>
        </authorList>
    </citation>
    <scope>IDENTIFICATION</scope>
</reference>
<dbReference type="Gene3D" id="1.20.58.390">
    <property type="entry name" value="Neurotransmitter-gated ion-channel transmembrane domain"/>
    <property type="match status" value="1"/>
</dbReference>
<keyword evidence="3 5" id="KW-1133">Transmembrane helix</keyword>
<dbReference type="WBParaSite" id="PTRK_0001673900.1">
    <property type="protein sequence ID" value="PTRK_0001673900.1"/>
    <property type="gene ID" value="PTRK_0001673900"/>
</dbReference>
<dbReference type="InterPro" id="IPR038050">
    <property type="entry name" value="Neuro_actylchol_rec"/>
</dbReference>
<protein>
    <submittedName>
        <fullName evidence="9">Neur_chan_LBD domain-containing protein</fullName>
    </submittedName>
</protein>
<dbReference type="InterPro" id="IPR006029">
    <property type="entry name" value="Neurotrans-gated_channel_TM"/>
</dbReference>
<evidence type="ECO:0000256" key="4">
    <source>
        <dbReference type="ARBA" id="ARBA00023136"/>
    </source>
</evidence>
<evidence type="ECO:0000256" key="1">
    <source>
        <dbReference type="ARBA" id="ARBA00004141"/>
    </source>
</evidence>
<feature type="domain" description="Neurotransmitter-gated ion-channel ligand-binding" evidence="6">
    <location>
        <begin position="78"/>
        <end position="198"/>
    </location>
</feature>
<dbReference type="SUPFAM" id="SSF90112">
    <property type="entry name" value="Neurotransmitter-gated ion-channel transmembrane pore"/>
    <property type="match status" value="1"/>
</dbReference>
<name>A0A0N5A4V5_PARTI</name>
<feature type="transmembrane region" description="Helical" evidence="5">
    <location>
        <begin position="248"/>
        <end position="268"/>
    </location>
</feature>
<dbReference type="InterPro" id="IPR036719">
    <property type="entry name" value="Neuro-gated_channel_TM_sf"/>
</dbReference>
<feature type="transmembrane region" description="Helical" evidence="5">
    <location>
        <begin position="277"/>
        <end position="295"/>
    </location>
</feature>
<comment type="subcellular location">
    <subcellularLocation>
        <location evidence="1">Membrane</location>
        <topology evidence="1">Multi-pass membrane protein</topology>
    </subcellularLocation>
</comment>